<dbReference type="FunFam" id="1.20.272.10:FF:000005">
    <property type="entry name" value="Replication factor C subunit 1"/>
    <property type="match status" value="1"/>
</dbReference>
<evidence type="ECO:0000256" key="6">
    <source>
        <dbReference type="ARBA" id="ARBA00023242"/>
    </source>
</evidence>
<comment type="subcellular location">
    <subcellularLocation>
        <location evidence="1">Nucleus</location>
    </subcellularLocation>
</comment>
<dbReference type="Gene3D" id="3.40.50.300">
    <property type="entry name" value="P-loop containing nucleotide triphosphate hydrolases"/>
    <property type="match status" value="1"/>
</dbReference>
<dbReference type="GO" id="GO:0016887">
    <property type="term" value="F:ATP hydrolysis activity"/>
    <property type="evidence" value="ECO:0007669"/>
    <property type="project" value="InterPro"/>
</dbReference>
<dbReference type="InterPro" id="IPR027417">
    <property type="entry name" value="P-loop_NTPase"/>
</dbReference>
<feature type="region of interest" description="Disordered" evidence="11">
    <location>
        <begin position="1"/>
        <end position="45"/>
    </location>
</feature>
<evidence type="ECO:0000256" key="9">
    <source>
        <dbReference type="ARBA" id="ARBA00075134"/>
    </source>
</evidence>
<comment type="subunit">
    <text evidence="8">Large subunit of the RFC complex, an heteropentameric complex consisting of RFC1 and four small subunits RFC2, RFC3, RFC4 and RFC5; the RFC complex interacts with PCNA and the interaction involves RFC1.</text>
</comment>
<evidence type="ECO:0000256" key="4">
    <source>
        <dbReference type="ARBA" id="ARBA00022741"/>
    </source>
</evidence>
<evidence type="ECO:0000313" key="14">
    <source>
        <dbReference type="EMBL" id="NWY44141.1"/>
    </source>
</evidence>
<dbReference type="InterPro" id="IPR008921">
    <property type="entry name" value="DNA_pol3_clamp-load_cplx_C"/>
</dbReference>
<keyword evidence="6" id="KW-0539">Nucleus</keyword>
<evidence type="ECO:0000256" key="11">
    <source>
        <dbReference type="SAM" id="MobiDB-lite"/>
    </source>
</evidence>
<dbReference type="Pfam" id="PF25361">
    <property type="entry name" value="AAA_lid_RFC1"/>
    <property type="match status" value="1"/>
</dbReference>
<dbReference type="InterPro" id="IPR047854">
    <property type="entry name" value="RFC_lid"/>
</dbReference>
<dbReference type="AlphaFoldDB" id="A0A7K7EFW6"/>
<dbReference type="InterPro" id="IPR012178">
    <property type="entry name" value="RFC1"/>
</dbReference>
<feature type="domain" description="ATPase AAA-type core" evidence="12">
    <location>
        <begin position="153"/>
        <end position="193"/>
    </location>
</feature>
<dbReference type="GO" id="GO:0061860">
    <property type="term" value="F:DNA clamp unloader activity"/>
    <property type="evidence" value="ECO:0007669"/>
    <property type="project" value="TreeGrafter"/>
</dbReference>
<dbReference type="GO" id="GO:0005634">
    <property type="term" value="C:nucleus"/>
    <property type="evidence" value="ECO:0007669"/>
    <property type="project" value="UniProtKB-SubCell"/>
</dbReference>
<dbReference type="Pfam" id="PF00004">
    <property type="entry name" value="AAA"/>
    <property type="match status" value="1"/>
</dbReference>
<evidence type="ECO:0000313" key="15">
    <source>
        <dbReference type="Proteomes" id="UP000573818"/>
    </source>
</evidence>
<comment type="caution">
    <text evidence="14">The sequence shown here is derived from an EMBL/GenBank/DDBJ whole genome shotgun (WGS) entry which is preliminary data.</text>
</comment>
<dbReference type="InterPro" id="IPR003959">
    <property type="entry name" value="ATPase_AAA_core"/>
</dbReference>
<dbReference type="GO" id="GO:0003677">
    <property type="term" value="F:DNA binding"/>
    <property type="evidence" value="ECO:0007669"/>
    <property type="project" value="InterPro"/>
</dbReference>
<evidence type="ECO:0000256" key="8">
    <source>
        <dbReference type="ARBA" id="ARBA00064311"/>
    </source>
</evidence>
<reference evidence="14 15" key="1">
    <citation type="submission" date="2019-09" db="EMBL/GenBank/DDBJ databases">
        <title>Bird 10,000 Genomes (B10K) Project - Family phase.</title>
        <authorList>
            <person name="Zhang G."/>
        </authorList>
    </citation>
    <scope>NUCLEOTIDE SEQUENCE [LARGE SCALE GENOMIC DNA]</scope>
    <source>
        <strain evidence="14">OUT-0013</strain>
        <tissue evidence="14">Blood</tissue>
    </source>
</reference>
<dbReference type="PANTHER" id="PTHR23389:SF6">
    <property type="entry name" value="REPLICATION FACTOR C SUBUNIT 1"/>
    <property type="match status" value="1"/>
</dbReference>
<dbReference type="Pfam" id="PF08519">
    <property type="entry name" value="RFC1"/>
    <property type="match status" value="1"/>
</dbReference>
<dbReference type="GO" id="GO:0005663">
    <property type="term" value="C:DNA replication factor C complex"/>
    <property type="evidence" value="ECO:0007669"/>
    <property type="project" value="InterPro"/>
</dbReference>
<dbReference type="SUPFAM" id="SSF48019">
    <property type="entry name" value="post-AAA+ oligomerization domain-like"/>
    <property type="match status" value="1"/>
</dbReference>
<evidence type="ECO:0000256" key="10">
    <source>
        <dbReference type="ARBA" id="ARBA00077727"/>
    </source>
</evidence>
<dbReference type="GO" id="GO:0006260">
    <property type="term" value="P:DNA replication"/>
    <property type="evidence" value="ECO:0007669"/>
    <property type="project" value="UniProtKB-KW"/>
</dbReference>
<dbReference type="Gene3D" id="1.20.272.10">
    <property type="match status" value="1"/>
</dbReference>
<evidence type="ECO:0000256" key="3">
    <source>
        <dbReference type="ARBA" id="ARBA00022705"/>
    </source>
</evidence>
<evidence type="ECO:0000256" key="1">
    <source>
        <dbReference type="ARBA" id="ARBA00004123"/>
    </source>
</evidence>
<feature type="compositionally biased region" description="Basic and acidic residues" evidence="11">
    <location>
        <begin position="34"/>
        <end position="45"/>
    </location>
</feature>
<feature type="non-terminal residue" evidence="14">
    <location>
        <position position="649"/>
    </location>
</feature>
<dbReference type="PIRSF" id="PIRSF036578">
    <property type="entry name" value="RFC1"/>
    <property type="match status" value="1"/>
</dbReference>
<proteinExistence type="inferred from homology"/>
<keyword evidence="3" id="KW-0235">DNA replication</keyword>
<dbReference type="CDD" id="cd18140">
    <property type="entry name" value="HLD_clamp_RFC"/>
    <property type="match status" value="1"/>
</dbReference>
<dbReference type="Gene3D" id="1.10.8.60">
    <property type="match status" value="1"/>
</dbReference>
<dbReference type="GO" id="GO:0003689">
    <property type="term" value="F:DNA clamp loader activity"/>
    <property type="evidence" value="ECO:0007669"/>
    <property type="project" value="InterPro"/>
</dbReference>
<feature type="region of interest" description="Disordered" evidence="11">
    <location>
        <begin position="598"/>
        <end position="649"/>
    </location>
</feature>
<dbReference type="EMBL" id="VZSL01000077">
    <property type="protein sequence ID" value="NWY44141.1"/>
    <property type="molecule type" value="Genomic_DNA"/>
</dbReference>
<dbReference type="InterPro" id="IPR013725">
    <property type="entry name" value="DNA_replication_fac_RFC1_C"/>
</dbReference>
<dbReference type="FunFam" id="1.10.8.60:FF:000021">
    <property type="entry name" value="Replication factor C subunit 1"/>
    <property type="match status" value="1"/>
</dbReference>
<feature type="compositionally biased region" description="Acidic residues" evidence="11">
    <location>
        <begin position="606"/>
        <end position="626"/>
    </location>
</feature>
<dbReference type="Proteomes" id="UP000573818">
    <property type="component" value="Unassembled WGS sequence"/>
</dbReference>
<evidence type="ECO:0000256" key="7">
    <source>
        <dbReference type="ARBA" id="ARBA00054501"/>
    </source>
</evidence>
<gene>
    <name evidence="14" type="primary">Rfc1</name>
    <name evidence="14" type="ORF">SYLATR_R02792</name>
</gene>
<sequence length="649" mass="72926">KVESKPKKTPQTAETGKRNFSPYKTEANNKKHKSTPEKGDTIRSVKKESTAVRKLTDFKWQTVEEKEAPKPKGNLVSEVDEDDTEKLLWVDKYKPVSLKAIIGQQGEQSCANKLLRWLRNWHKNALEDGQGDWPAKPTKTGSKDDGTGFKAALLSGPPGVGKTTTAALVCKELGYSYVELNASDTRSKNSLKEVVAESLNNTSIKDFCSGASVVCERGFCFHKSLVRGRTELPYYTTTLGIYLAYQELIGLIRHTKIPIICMCNDRNHPKMRSLVHYCLDLRFQRPRLEQIKGAMMSIAFKEGLKIPPPAMQEIILAANQDIRQVLHNLNMWCAKDKSLTYNEAKADASRAKKDIKLGPFDVVRKVFATGEETARMSLIDKSDLFFHDYSLAPLFVQENYVHVKPAAAGGNLKKHLVLLSRAADSICDGDIVDRQIRSKQNWNLLPVQAIYASVLPGELMRGYMSQFPVFPSWLGKFSSTGKHDRIIQELAMHMSLRTQTCKRTVNMEYLSYLRDSLVQPLKDFGADGVQQAITFMDSYCLMKEDVESIMEISTWGGKPSPFSKLDPKVKAAFTRAYNKEAHLTPYSLSSVKASKRQSGSAATLDLSEDLNVEEIQSDEDEQDTVDSDAMIKQKKVKSSKLPKREKNEE</sequence>
<comment type="function">
    <text evidence="7">Subunit of the replication factor C (RFC) complex which acts during elongation of primed DNA templates by DNA polymerases delta and epsilon, and is necessary for ATP-dependent loading of proliferating cell nuclear antigen (PCNA) onto primed DNA. This subunit binds to the primer-template junction. Binds the PO-B transcription element as well as other GA rich DNA sequences. Can bind single- or double-stranded DNA.</text>
</comment>
<keyword evidence="5" id="KW-0067">ATP-binding</keyword>
<dbReference type="CDD" id="cd00009">
    <property type="entry name" value="AAA"/>
    <property type="match status" value="1"/>
</dbReference>
<dbReference type="PANTHER" id="PTHR23389">
    <property type="entry name" value="CHROMOSOME TRANSMISSION FIDELITY FACTOR 18"/>
    <property type="match status" value="1"/>
</dbReference>
<keyword evidence="4" id="KW-0547">Nucleotide-binding</keyword>
<feature type="compositionally biased region" description="Basic residues" evidence="11">
    <location>
        <begin position="632"/>
        <end position="641"/>
    </location>
</feature>
<evidence type="ECO:0000259" key="12">
    <source>
        <dbReference type="Pfam" id="PF00004"/>
    </source>
</evidence>
<evidence type="ECO:0000259" key="13">
    <source>
        <dbReference type="Pfam" id="PF08519"/>
    </source>
</evidence>
<feature type="non-terminal residue" evidence="14">
    <location>
        <position position="1"/>
    </location>
</feature>
<organism evidence="14 15">
    <name type="scientific">Sylvia atricapilla</name>
    <name type="common">blackcap</name>
    <dbReference type="NCBI Taxonomy" id="48155"/>
    <lineage>
        <taxon>Eukaryota</taxon>
        <taxon>Metazoa</taxon>
        <taxon>Chordata</taxon>
        <taxon>Craniata</taxon>
        <taxon>Vertebrata</taxon>
        <taxon>Euteleostomi</taxon>
        <taxon>Archelosauria</taxon>
        <taxon>Archosauria</taxon>
        <taxon>Dinosauria</taxon>
        <taxon>Saurischia</taxon>
        <taxon>Theropoda</taxon>
        <taxon>Coelurosauria</taxon>
        <taxon>Aves</taxon>
        <taxon>Neognathae</taxon>
        <taxon>Neoaves</taxon>
        <taxon>Telluraves</taxon>
        <taxon>Australaves</taxon>
        <taxon>Passeriformes</taxon>
        <taxon>Sylvioidea</taxon>
        <taxon>Sylviidae</taxon>
        <taxon>Sylviinae</taxon>
        <taxon>Sylvia</taxon>
    </lineage>
</organism>
<name>A0A7K7EFW6_9SYLV</name>
<evidence type="ECO:0000256" key="5">
    <source>
        <dbReference type="ARBA" id="ARBA00022840"/>
    </source>
</evidence>
<dbReference type="FunFam" id="3.40.50.300:FF:000395">
    <property type="entry name" value="Replication factor C subunit 1"/>
    <property type="match status" value="1"/>
</dbReference>
<dbReference type="SUPFAM" id="SSF52540">
    <property type="entry name" value="P-loop containing nucleoside triphosphate hydrolases"/>
    <property type="match status" value="1"/>
</dbReference>
<comment type="similarity">
    <text evidence="2">Belongs to the activator 1 large subunit family.</text>
</comment>
<dbReference type="GO" id="GO:0005524">
    <property type="term" value="F:ATP binding"/>
    <property type="evidence" value="ECO:0007669"/>
    <property type="project" value="UniProtKB-KW"/>
</dbReference>
<accession>A0A7K7EFW6</accession>
<feature type="domain" description="DNA replication factor RFC1 C-terminal" evidence="13">
    <location>
        <begin position="426"/>
        <end position="579"/>
    </location>
</feature>
<dbReference type="GO" id="GO:0006281">
    <property type="term" value="P:DNA repair"/>
    <property type="evidence" value="ECO:0007669"/>
    <property type="project" value="InterPro"/>
</dbReference>
<evidence type="ECO:0000256" key="2">
    <source>
        <dbReference type="ARBA" id="ARBA00006116"/>
    </source>
</evidence>
<keyword evidence="15" id="KW-1185">Reference proteome</keyword>
<protein>
    <recommendedName>
        <fullName evidence="10">Activator 1 large subunit</fullName>
    </recommendedName>
    <alternativeName>
        <fullName evidence="9">Replication factor C 140 kDa subunit</fullName>
    </alternativeName>
</protein>